<dbReference type="Proteomes" id="UP000228593">
    <property type="component" value="Unassembled WGS sequence"/>
</dbReference>
<comment type="caution">
    <text evidence="3">The sequence shown here is derived from an EMBL/GenBank/DDBJ whole genome shotgun (WGS) entry which is preliminary data.</text>
</comment>
<dbReference type="GO" id="GO:0016740">
    <property type="term" value="F:transferase activity"/>
    <property type="evidence" value="ECO:0007669"/>
    <property type="project" value="UniProtKB-KW"/>
</dbReference>
<dbReference type="InterPro" id="IPR038740">
    <property type="entry name" value="BioF2-like_GNAT_dom"/>
</dbReference>
<keyword evidence="4" id="KW-1185">Reference proteome</keyword>
<dbReference type="SUPFAM" id="SSF55729">
    <property type="entry name" value="Acyl-CoA N-acyltransferases (Nat)"/>
    <property type="match status" value="1"/>
</dbReference>
<evidence type="ECO:0000256" key="1">
    <source>
        <dbReference type="SAM" id="MobiDB-lite"/>
    </source>
</evidence>
<evidence type="ECO:0000259" key="2">
    <source>
        <dbReference type="Pfam" id="PF13480"/>
    </source>
</evidence>
<sequence>MNWTLVPASDFASHAATWQKLNQQGPASTLFELEFVQPLLAEFGTGKELLVICTSQQAVVAMAIMAPSRTSAWETFQPSQAPIGMWMNMPGCDLDDLLNGLMRKLPGLPLVIGVTQRDPFLFPRPPDSASLQTLDYIDTARIQIEGSFDDYWAARGKNLRANLKKQRARLVKEGYAVRMETSRAPQQMAAAVADYGRLESAGWKAQGGTAIHPDNKQGRFYRSMLEGFARRGAASVIRYCLNDKVVAMNLCIEGNGSLIVLKTTYDETVPSHLSPAFLMREETCQQMFAEKKFSTLEFYGKVMEWHLRWTDEVRTLYHVNSYRWPILLRLHTILKNRQNRPLAQADAVPAEPNQLEKQPSE</sequence>
<evidence type="ECO:0000313" key="4">
    <source>
        <dbReference type="Proteomes" id="UP000228593"/>
    </source>
</evidence>
<gene>
    <name evidence="3" type="ORF">CR103_13055</name>
</gene>
<reference evidence="3 4" key="1">
    <citation type="submission" date="2017-10" db="EMBL/GenBank/DDBJ databases">
        <title>Massilia psychrophilum sp. nov., a novel purple-pigmented bacterium isolated from Tianshan glacier, Xinjiang Municipality, China.</title>
        <authorList>
            <person name="Wang H."/>
        </authorList>
    </citation>
    <scope>NUCLEOTIDE SEQUENCE [LARGE SCALE GENOMIC DNA]</scope>
    <source>
        <strain evidence="3 4">JCM 30813</strain>
    </source>
</reference>
<dbReference type="AlphaFoldDB" id="A0A2G8T019"/>
<keyword evidence="3" id="KW-0808">Transferase</keyword>
<protein>
    <submittedName>
        <fullName evidence="3">GNAT family N-acetyltransferase</fullName>
    </submittedName>
</protein>
<name>A0A2G8T019_9BURK</name>
<dbReference type="EMBL" id="PDOB01000019">
    <property type="protein sequence ID" value="PIL39405.1"/>
    <property type="molecule type" value="Genomic_DNA"/>
</dbReference>
<feature type="domain" description="BioF2-like acetyltransferase" evidence="2">
    <location>
        <begin position="158"/>
        <end position="305"/>
    </location>
</feature>
<accession>A0A2G8T019</accession>
<evidence type="ECO:0000313" key="3">
    <source>
        <dbReference type="EMBL" id="PIL39405.1"/>
    </source>
</evidence>
<organism evidence="3 4">
    <name type="scientific">Massilia psychrophila</name>
    <dbReference type="NCBI Taxonomy" id="1603353"/>
    <lineage>
        <taxon>Bacteria</taxon>
        <taxon>Pseudomonadati</taxon>
        <taxon>Pseudomonadota</taxon>
        <taxon>Betaproteobacteria</taxon>
        <taxon>Burkholderiales</taxon>
        <taxon>Oxalobacteraceae</taxon>
        <taxon>Telluria group</taxon>
        <taxon>Massilia</taxon>
    </lineage>
</organism>
<dbReference type="OrthoDB" id="4349922at2"/>
<dbReference type="Pfam" id="PF13480">
    <property type="entry name" value="Acetyltransf_6"/>
    <property type="match status" value="1"/>
</dbReference>
<proteinExistence type="predicted"/>
<feature type="region of interest" description="Disordered" evidence="1">
    <location>
        <begin position="342"/>
        <end position="361"/>
    </location>
</feature>
<dbReference type="InterPro" id="IPR016181">
    <property type="entry name" value="Acyl_CoA_acyltransferase"/>
</dbReference>
<dbReference type="RefSeq" id="WP_099916428.1">
    <property type="nucleotide sequence ID" value="NZ_BMHS01000024.1"/>
</dbReference>